<keyword evidence="6" id="KW-0934">Plastid</keyword>
<evidence type="ECO:0000313" key="15">
    <source>
        <dbReference type="Proteomes" id="UP000251960"/>
    </source>
</evidence>
<evidence type="ECO:0000256" key="1">
    <source>
        <dbReference type="ARBA" id="ARBA00000971"/>
    </source>
</evidence>
<accession>A0A3L6DDH0</accession>
<evidence type="ECO:0000256" key="2">
    <source>
        <dbReference type="ARBA" id="ARBA00004456"/>
    </source>
</evidence>
<comment type="similarity">
    <text evidence="3">Belongs to the FKBP-type PPIase family.</text>
</comment>
<keyword evidence="5" id="KW-0150">Chloroplast</keyword>
<dbReference type="PANTHER" id="PTHR47833:SF2">
    <property type="entry name" value="PEPTIDYLPROLYL ISOMERASE"/>
    <property type="match status" value="1"/>
</dbReference>
<evidence type="ECO:0000256" key="8">
    <source>
        <dbReference type="ARBA" id="ARBA00023078"/>
    </source>
</evidence>
<evidence type="ECO:0000256" key="9">
    <source>
        <dbReference type="ARBA" id="ARBA00023110"/>
    </source>
</evidence>
<dbReference type="Gene3D" id="3.10.50.40">
    <property type="match status" value="1"/>
</dbReference>
<keyword evidence="10" id="KW-1015">Disulfide bond</keyword>
<dbReference type="InterPro" id="IPR046357">
    <property type="entry name" value="PPIase_dom_sf"/>
</dbReference>
<feature type="compositionally biased region" description="Polar residues" evidence="12">
    <location>
        <begin position="1"/>
        <end position="10"/>
    </location>
</feature>
<keyword evidence="8" id="KW-0793">Thylakoid</keyword>
<evidence type="ECO:0000256" key="11">
    <source>
        <dbReference type="PROSITE-ProRule" id="PRU00277"/>
    </source>
</evidence>
<evidence type="ECO:0000256" key="10">
    <source>
        <dbReference type="ARBA" id="ARBA00023157"/>
    </source>
</evidence>
<evidence type="ECO:0000313" key="14">
    <source>
        <dbReference type="EMBL" id="PWZ06660.1"/>
    </source>
</evidence>
<dbReference type="PROSITE" id="PS50059">
    <property type="entry name" value="FKBP_PPIASE"/>
    <property type="match status" value="1"/>
</dbReference>
<proteinExistence type="inferred from homology"/>
<feature type="compositionally biased region" description="Low complexity" evidence="12">
    <location>
        <begin position="30"/>
        <end position="42"/>
    </location>
</feature>
<reference evidence="14 15" key="1">
    <citation type="journal article" date="2018" name="Nat. Genet.">
        <title>Extensive intraspecific gene order and gene structural variations between Mo17 and other maize genomes.</title>
        <authorList>
            <person name="Sun S."/>
            <person name="Zhou Y."/>
            <person name="Chen J."/>
            <person name="Shi J."/>
            <person name="Zhao H."/>
            <person name="Zhao H."/>
            <person name="Song W."/>
            <person name="Zhang M."/>
            <person name="Cui Y."/>
            <person name="Dong X."/>
            <person name="Liu H."/>
            <person name="Ma X."/>
            <person name="Jiao Y."/>
            <person name="Wang B."/>
            <person name="Wei X."/>
            <person name="Stein J.C."/>
            <person name="Glaubitz J.C."/>
            <person name="Lu F."/>
            <person name="Yu G."/>
            <person name="Liang C."/>
            <person name="Fengler K."/>
            <person name="Li B."/>
            <person name="Rafalski A."/>
            <person name="Schnable P.S."/>
            <person name="Ware D.H."/>
            <person name="Buckler E.S."/>
            <person name="Lai J."/>
        </authorList>
    </citation>
    <scope>NUCLEOTIDE SEQUENCE [LARGE SCALE GENOMIC DNA]</scope>
    <source>
        <strain evidence="15">cv. Missouri 17</strain>
        <tissue evidence="14">Seedling</tissue>
    </source>
</reference>
<keyword evidence="9 11" id="KW-0697">Rotamase</keyword>
<dbReference type="EC" id="5.2.1.8" evidence="4 11"/>
<dbReference type="AlphaFoldDB" id="A0A3L6DDH0"/>
<dbReference type="GO" id="GO:0003755">
    <property type="term" value="F:peptidyl-prolyl cis-trans isomerase activity"/>
    <property type="evidence" value="ECO:0007669"/>
    <property type="project" value="UniProtKB-KW"/>
</dbReference>
<evidence type="ECO:0000256" key="6">
    <source>
        <dbReference type="ARBA" id="ARBA00022640"/>
    </source>
</evidence>
<gene>
    <name evidence="14" type="primary">FKBP13</name>
    <name evidence="14" type="ORF">Zm00014a_013192</name>
</gene>
<feature type="region of interest" description="Disordered" evidence="12">
    <location>
        <begin position="1"/>
        <end position="50"/>
    </location>
</feature>
<comment type="catalytic activity">
    <reaction evidence="1 11">
        <text>[protein]-peptidylproline (omega=180) = [protein]-peptidylproline (omega=0)</text>
        <dbReference type="Rhea" id="RHEA:16237"/>
        <dbReference type="Rhea" id="RHEA-COMP:10747"/>
        <dbReference type="Rhea" id="RHEA-COMP:10748"/>
        <dbReference type="ChEBI" id="CHEBI:83833"/>
        <dbReference type="ChEBI" id="CHEBI:83834"/>
        <dbReference type="EC" id="5.2.1.8"/>
    </reaction>
</comment>
<evidence type="ECO:0000256" key="5">
    <source>
        <dbReference type="ARBA" id="ARBA00022528"/>
    </source>
</evidence>
<dbReference type="Pfam" id="PF00254">
    <property type="entry name" value="FKBP_C"/>
    <property type="match status" value="1"/>
</dbReference>
<dbReference type="GO" id="GO:0009543">
    <property type="term" value="C:chloroplast thylakoid lumen"/>
    <property type="evidence" value="ECO:0007669"/>
    <property type="project" value="UniProtKB-SubCell"/>
</dbReference>
<feature type="compositionally biased region" description="Low complexity" evidence="12">
    <location>
        <begin position="11"/>
        <end position="20"/>
    </location>
</feature>
<keyword evidence="11 14" id="KW-0413">Isomerase</keyword>
<dbReference type="PANTHER" id="PTHR47833">
    <property type="entry name" value="PHOTOSYNTHETIC NDH SUBUNIT OF LUMENAL LOCATION 4, CHLOROPLASTIC"/>
    <property type="match status" value="1"/>
</dbReference>
<sequence length="284" mass="29460">MGPGASTSAQPLSRLLLSLPKPGAAKHPRSSSSSSSPSQPRPDVAAARSPGLVLRRREAAAALLSTAFLSRFALPAAAADGGECPLEVAPSGLAFCDRVVGTGAAAQEGQLIRAHYTGRLEDGTVFDSSYKRGKPLTFRVGVGEVIKGWDQGIVGGEGIPPMLAGGKRTLKLPPALAYGEKGAGCRGWEPTSCVIPPNSTLLFDVEIAIAVLIVSTLSSYAEARYDCYAPCKDCPNCSSWCKGKGYPKGGRCHPKDGGGDIVFCCCDRADVRKLLVSADANAIL</sequence>
<comment type="caution">
    <text evidence="14">The sequence shown here is derived from an EMBL/GenBank/DDBJ whole genome shotgun (WGS) entry which is preliminary data.</text>
</comment>
<dbReference type="Proteomes" id="UP000251960">
    <property type="component" value="Chromosome 9"/>
</dbReference>
<evidence type="ECO:0000259" key="13">
    <source>
        <dbReference type="PROSITE" id="PS50059"/>
    </source>
</evidence>
<dbReference type="ExpressionAtlas" id="A0A3L6DDH0">
    <property type="expression patterns" value="baseline and differential"/>
</dbReference>
<comment type="subcellular location">
    <subcellularLocation>
        <location evidence="2">Plastid</location>
        <location evidence="2">Chloroplast thylakoid lumen</location>
    </subcellularLocation>
</comment>
<name>A0A3L6DDH0_MAIZE</name>
<evidence type="ECO:0000256" key="12">
    <source>
        <dbReference type="SAM" id="MobiDB-lite"/>
    </source>
</evidence>
<protein>
    <recommendedName>
        <fullName evidence="4 11">peptidylprolyl isomerase</fullName>
        <ecNumber evidence="4 11">5.2.1.8</ecNumber>
    </recommendedName>
</protein>
<dbReference type="InterPro" id="IPR044183">
    <property type="entry name" value="PNSL4/FKBP13-like"/>
</dbReference>
<dbReference type="InterPro" id="IPR001179">
    <property type="entry name" value="PPIase_FKBP_dom"/>
</dbReference>
<dbReference type="FunFam" id="3.10.50.40:FF:000032">
    <property type="entry name" value="Peptidylprolyl isomerase"/>
    <property type="match status" value="1"/>
</dbReference>
<feature type="domain" description="PPIase FKBP-type" evidence="13">
    <location>
        <begin position="109"/>
        <end position="211"/>
    </location>
</feature>
<evidence type="ECO:0000256" key="3">
    <source>
        <dbReference type="ARBA" id="ARBA00006577"/>
    </source>
</evidence>
<dbReference type="SUPFAM" id="SSF54534">
    <property type="entry name" value="FKBP-like"/>
    <property type="match status" value="1"/>
</dbReference>
<keyword evidence="7" id="KW-0809">Transit peptide</keyword>
<dbReference type="EMBL" id="NCVQ01000010">
    <property type="protein sequence ID" value="PWZ06660.1"/>
    <property type="molecule type" value="Genomic_DNA"/>
</dbReference>
<evidence type="ECO:0000256" key="7">
    <source>
        <dbReference type="ARBA" id="ARBA00022946"/>
    </source>
</evidence>
<organism evidence="14 15">
    <name type="scientific">Zea mays</name>
    <name type="common">Maize</name>
    <dbReference type="NCBI Taxonomy" id="4577"/>
    <lineage>
        <taxon>Eukaryota</taxon>
        <taxon>Viridiplantae</taxon>
        <taxon>Streptophyta</taxon>
        <taxon>Embryophyta</taxon>
        <taxon>Tracheophyta</taxon>
        <taxon>Spermatophyta</taxon>
        <taxon>Magnoliopsida</taxon>
        <taxon>Liliopsida</taxon>
        <taxon>Poales</taxon>
        <taxon>Poaceae</taxon>
        <taxon>PACMAD clade</taxon>
        <taxon>Panicoideae</taxon>
        <taxon>Andropogonodae</taxon>
        <taxon>Andropogoneae</taxon>
        <taxon>Tripsacinae</taxon>
        <taxon>Zea</taxon>
    </lineage>
</organism>
<evidence type="ECO:0000256" key="4">
    <source>
        <dbReference type="ARBA" id="ARBA00013194"/>
    </source>
</evidence>